<protein>
    <submittedName>
        <fullName evidence="1">Unnamed protein product</fullName>
    </submittedName>
</protein>
<organism evidence="1 2">
    <name type="scientific">Ambrosiozyma monospora</name>
    <name type="common">Yeast</name>
    <name type="synonym">Endomycopsis monosporus</name>
    <dbReference type="NCBI Taxonomy" id="43982"/>
    <lineage>
        <taxon>Eukaryota</taxon>
        <taxon>Fungi</taxon>
        <taxon>Dikarya</taxon>
        <taxon>Ascomycota</taxon>
        <taxon>Saccharomycotina</taxon>
        <taxon>Pichiomycetes</taxon>
        <taxon>Pichiales</taxon>
        <taxon>Pichiaceae</taxon>
        <taxon>Ambrosiozyma</taxon>
    </lineage>
</organism>
<dbReference type="Proteomes" id="UP001165064">
    <property type="component" value="Unassembled WGS sequence"/>
</dbReference>
<evidence type="ECO:0000313" key="1">
    <source>
        <dbReference type="EMBL" id="GME81589.1"/>
    </source>
</evidence>
<name>A0ACB5T5N5_AMBMO</name>
<evidence type="ECO:0000313" key="2">
    <source>
        <dbReference type="Proteomes" id="UP001165064"/>
    </source>
</evidence>
<accession>A0ACB5T5N5</accession>
<keyword evidence="2" id="KW-1185">Reference proteome</keyword>
<proteinExistence type="predicted"/>
<reference evidence="1" key="1">
    <citation type="submission" date="2023-04" db="EMBL/GenBank/DDBJ databases">
        <title>Ambrosiozyma monospora NBRC 10751.</title>
        <authorList>
            <person name="Ichikawa N."/>
            <person name="Sato H."/>
            <person name="Tonouchi N."/>
        </authorList>
    </citation>
    <scope>NUCLEOTIDE SEQUENCE</scope>
    <source>
        <strain evidence="1">NBRC 10751</strain>
    </source>
</reference>
<dbReference type="EMBL" id="BSXS01003600">
    <property type="protein sequence ID" value="GME81589.1"/>
    <property type="molecule type" value="Genomic_DNA"/>
</dbReference>
<gene>
    <name evidence="1" type="ORF">Amon02_000503800</name>
</gene>
<comment type="caution">
    <text evidence="1">The sequence shown here is derived from an EMBL/GenBank/DDBJ whole genome shotgun (WGS) entry which is preliminary data.</text>
</comment>
<sequence>MSVAIQTNSPYPVPLKENGLLETYKENNPTHAIPQKTLDLEVAALRKKIESIPGFNPHVKFDPKKHIVFKEEYWSPKVTPQYTLDDLKITKTHVPPLSDFGAAFPFPLISEEAVNIMLWEGLQPHVLEKWARLPNLATGANRLDFHIGGYAKTEAPFSWAFFRSPELSEIVSKFCGFKARPLYNSEVCNLNVSLATEDPEIADTYPKTKEEIDAILAKQDAGDGDAIPSTLGLHYDSCSLALVIMMDLPTEAVGGQTTIVTGDEKSRRVPEPTIGSATLIQGRVLKHLASKPVTNHNRITCVAGMAIAPPILDNTALTSTKPSVLSRARYNTFYSDWTTYRFENLELRLKYLREKLAKKYEDGEEFNQEEVICWCTEMEEYMHKTWDEMEAVHNPPYPAKIFSTSYDELN</sequence>